<name>A0A0K2THN4_LEPSM</name>
<organism evidence="1">
    <name type="scientific">Lepeophtheirus salmonis</name>
    <name type="common">Salmon louse</name>
    <name type="synonym">Caligus salmonis</name>
    <dbReference type="NCBI Taxonomy" id="72036"/>
    <lineage>
        <taxon>Eukaryota</taxon>
        <taxon>Metazoa</taxon>
        <taxon>Ecdysozoa</taxon>
        <taxon>Arthropoda</taxon>
        <taxon>Crustacea</taxon>
        <taxon>Multicrustacea</taxon>
        <taxon>Hexanauplia</taxon>
        <taxon>Copepoda</taxon>
        <taxon>Siphonostomatoida</taxon>
        <taxon>Caligidae</taxon>
        <taxon>Lepeophtheirus</taxon>
    </lineage>
</organism>
<reference evidence="1" key="1">
    <citation type="submission" date="2014-05" db="EMBL/GenBank/DDBJ databases">
        <authorList>
            <person name="Chronopoulou M."/>
        </authorList>
    </citation>
    <scope>NUCLEOTIDE SEQUENCE</scope>
    <source>
        <tissue evidence="1">Whole organism</tissue>
    </source>
</reference>
<proteinExistence type="predicted"/>
<protein>
    <submittedName>
        <fullName evidence="1">Uncharacterized protein</fullName>
    </submittedName>
</protein>
<dbReference type="AlphaFoldDB" id="A0A0K2THN4"/>
<accession>A0A0K2THN4</accession>
<evidence type="ECO:0000313" key="1">
    <source>
        <dbReference type="EMBL" id="CDW25026.1"/>
    </source>
</evidence>
<dbReference type="EMBL" id="HACA01007665">
    <property type="protein sequence ID" value="CDW25026.1"/>
    <property type="molecule type" value="Transcribed_RNA"/>
</dbReference>
<sequence length="59" mass="6997">MGSTERKRVRHRISPFLRSRVCSSLRRKCSSCGLPDTSFFFRTHILFKGIFQTIYICRI</sequence>